<dbReference type="GO" id="GO:0004671">
    <property type="term" value="F:protein C-terminal S-isoprenylcysteine carboxyl O-methyltransferase activity"/>
    <property type="evidence" value="ECO:0007669"/>
    <property type="project" value="UniProtKB-EC"/>
</dbReference>
<dbReference type="PANTHER" id="PTHR12714">
    <property type="entry name" value="PROTEIN-S ISOPRENYLCYSTEINE O-METHYLTRANSFERASE"/>
    <property type="match status" value="1"/>
</dbReference>
<comment type="similarity">
    <text evidence="2 10">Belongs to the class VI-like SAM-binding methyltransferase superfamily. Isoprenylcysteine carboxyl methyltransferase family.</text>
</comment>
<keyword evidence="8 10" id="KW-1133">Transmembrane helix</keyword>
<keyword evidence="5" id="KW-0808">Transferase</keyword>
<reference evidence="11" key="1">
    <citation type="journal article" date="2020" name="bioRxiv">
        <title>Comparative genomics of Chlamydomonas.</title>
        <authorList>
            <person name="Craig R.J."/>
            <person name="Hasan A.R."/>
            <person name="Ness R.W."/>
            <person name="Keightley P.D."/>
        </authorList>
    </citation>
    <scope>NUCLEOTIDE SEQUENCE</scope>
    <source>
        <strain evidence="11">SAG 7.73</strain>
    </source>
</reference>
<dbReference type="InterPro" id="IPR007269">
    <property type="entry name" value="ICMT_MeTrfase"/>
</dbReference>
<keyword evidence="6 10" id="KW-0949">S-adenosyl-L-methionine</keyword>
<feature type="transmembrane region" description="Helical" evidence="10">
    <location>
        <begin position="39"/>
        <end position="62"/>
    </location>
</feature>
<dbReference type="Proteomes" id="UP000650467">
    <property type="component" value="Unassembled WGS sequence"/>
</dbReference>
<evidence type="ECO:0000256" key="1">
    <source>
        <dbReference type="ARBA" id="ARBA00004141"/>
    </source>
</evidence>
<dbReference type="AlphaFoldDB" id="A0A836B1C1"/>
<dbReference type="EMBL" id="JAEHOC010000002">
    <property type="protein sequence ID" value="KAG2444458.1"/>
    <property type="molecule type" value="Genomic_DNA"/>
</dbReference>
<accession>A0A836B1C1</accession>
<dbReference type="InterPro" id="IPR025770">
    <property type="entry name" value="PPMT_MeTrfase"/>
</dbReference>
<dbReference type="Gene3D" id="1.20.120.1630">
    <property type="match status" value="1"/>
</dbReference>
<dbReference type="PROSITE" id="PS51564">
    <property type="entry name" value="SAM_ICMT"/>
    <property type="match status" value="1"/>
</dbReference>
<comment type="subcellular location">
    <subcellularLocation>
        <location evidence="10">Endoplasmic reticulum membrane</location>
        <topology evidence="10">Multi-pass membrane protein</topology>
    </subcellularLocation>
    <subcellularLocation>
        <location evidence="1">Membrane</location>
        <topology evidence="1">Multi-pass membrane protein</topology>
    </subcellularLocation>
</comment>
<keyword evidence="10" id="KW-0256">Endoplasmic reticulum</keyword>
<evidence type="ECO:0000256" key="2">
    <source>
        <dbReference type="ARBA" id="ARBA00009140"/>
    </source>
</evidence>
<evidence type="ECO:0000256" key="6">
    <source>
        <dbReference type="ARBA" id="ARBA00022691"/>
    </source>
</evidence>
<evidence type="ECO:0000256" key="4">
    <source>
        <dbReference type="ARBA" id="ARBA00022603"/>
    </source>
</evidence>
<keyword evidence="9 10" id="KW-0472">Membrane</keyword>
<evidence type="ECO:0000256" key="10">
    <source>
        <dbReference type="RuleBase" id="RU362022"/>
    </source>
</evidence>
<name>A0A836B1C1_CHLIN</name>
<evidence type="ECO:0000313" key="12">
    <source>
        <dbReference type="Proteomes" id="UP000650467"/>
    </source>
</evidence>
<sequence>MLTAQSNFTHNIRVRRDERHSLVTHGIYRYIRHPGYLGWYVWCVGTQVLLINPVSIVAFAIVTWRFFRERIEYEEYYLRRFFGYEYEAYAARTPTWLPLIP</sequence>
<evidence type="ECO:0000256" key="8">
    <source>
        <dbReference type="ARBA" id="ARBA00022989"/>
    </source>
</evidence>
<protein>
    <recommendedName>
        <fullName evidence="3 10">Protein-S-isoprenylcysteine O-methyltransferase</fullName>
        <ecNumber evidence="3 10">2.1.1.100</ecNumber>
    </recommendedName>
</protein>
<comment type="catalytic activity">
    <reaction evidence="10">
        <text>[protein]-C-terminal S-[(2E,6E)-farnesyl]-L-cysteine + S-adenosyl-L-methionine = [protein]-C-terminal S-[(2E,6E)-farnesyl]-L-cysteine methyl ester + S-adenosyl-L-homocysteine</text>
        <dbReference type="Rhea" id="RHEA:21672"/>
        <dbReference type="Rhea" id="RHEA-COMP:12125"/>
        <dbReference type="Rhea" id="RHEA-COMP:12126"/>
        <dbReference type="ChEBI" id="CHEBI:57856"/>
        <dbReference type="ChEBI" id="CHEBI:59789"/>
        <dbReference type="ChEBI" id="CHEBI:90510"/>
        <dbReference type="ChEBI" id="CHEBI:90511"/>
        <dbReference type="EC" id="2.1.1.100"/>
    </reaction>
</comment>
<comment type="caution">
    <text evidence="10">Lacks conserved residue(s) required for the propagation of feature annotation.</text>
</comment>
<dbReference type="PANTHER" id="PTHR12714:SF9">
    <property type="entry name" value="PROTEIN-S-ISOPRENYLCYSTEINE O-METHYLTRANSFERASE"/>
    <property type="match status" value="1"/>
</dbReference>
<dbReference type="OrthoDB" id="422086at2759"/>
<evidence type="ECO:0000256" key="3">
    <source>
        <dbReference type="ARBA" id="ARBA00012151"/>
    </source>
</evidence>
<keyword evidence="4 10" id="KW-0489">Methyltransferase</keyword>
<gene>
    <name evidence="11" type="ORF">HXX76_001211</name>
</gene>
<comment type="cofactor">
    <cofactor evidence="10">
        <name>Zn(2+)</name>
        <dbReference type="ChEBI" id="CHEBI:29105"/>
    </cofactor>
    <text evidence="10">Divalent metal cations. Probably Zn(2+).</text>
</comment>
<organism evidence="11 12">
    <name type="scientific">Chlamydomonas incerta</name>
    <dbReference type="NCBI Taxonomy" id="51695"/>
    <lineage>
        <taxon>Eukaryota</taxon>
        <taxon>Viridiplantae</taxon>
        <taxon>Chlorophyta</taxon>
        <taxon>core chlorophytes</taxon>
        <taxon>Chlorophyceae</taxon>
        <taxon>CS clade</taxon>
        <taxon>Chlamydomonadales</taxon>
        <taxon>Chlamydomonadaceae</taxon>
        <taxon>Chlamydomonas</taxon>
    </lineage>
</organism>
<comment type="caution">
    <text evidence="11">The sequence shown here is derived from an EMBL/GenBank/DDBJ whole genome shotgun (WGS) entry which is preliminary data.</text>
</comment>
<dbReference type="EC" id="2.1.1.100" evidence="3 10"/>
<keyword evidence="7 10" id="KW-0812">Transmembrane</keyword>
<proteinExistence type="inferred from homology"/>
<dbReference type="GO" id="GO:0005789">
    <property type="term" value="C:endoplasmic reticulum membrane"/>
    <property type="evidence" value="ECO:0007669"/>
    <property type="project" value="UniProtKB-SubCell"/>
</dbReference>
<keyword evidence="12" id="KW-1185">Reference proteome</keyword>
<evidence type="ECO:0000256" key="9">
    <source>
        <dbReference type="ARBA" id="ARBA00023136"/>
    </source>
</evidence>
<dbReference type="GO" id="GO:0032259">
    <property type="term" value="P:methylation"/>
    <property type="evidence" value="ECO:0007669"/>
    <property type="project" value="UniProtKB-KW"/>
</dbReference>
<dbReference type="Pfam" id="PF04140">
    <property type="entry name" value="ICMT"/>
    <property type="match status" value="1"/>
</dbReference>
<evidence type="ECO:0000256" key="7">
    <source>
        <dbReference type="ARBA" id="ARBA00022692"/>
    </source>
</evidence>
<evidence type="ECO:0000313" key="11">
    <source>
        <dbReference type="EMBL" id="KAG2444458.1"/>
    </source>
</evidence>
<evidence type="ECO:0000256" key="5">
    <source>
        <dbReference type="ARBA" id="ARBA00022679"/>
    </source>
</evidence>